<evidence type="ECO:0000313" key="3">
    <source>
        <dbReference type="Proteomes" id="UP000315471"/>
    </source>
</evidence>
<dbReference type="Gene3D" id="1.25.40.10">
    <property type="entry name" value="Tetratricopeptide repeat domain"/>
    <property type="match status" value="1"/>
</dbReference>
<comment type="caution">
    <text evidence="2">The sequence shown here is derived from an EMBL/GenBank/DDBJ whole genome shotgun (WGS) entry which is preliminary data.</text>
</comment>
<organism evidence="2 3">
    <name type="scientific">Novipirellula aureliae</name>
    <dbReference type="NCBI Taxonomy" id="2527966"/>
    <lineage>
        <taxon>Bacteria</taxon>
        <taxon>Pseudomonadati</taxon>
        <taxon>Planctomycetota</taxon>
        <taxon>Planctomycetia</taxon>
        <taxon>Pirellulales</taxon>
        <taxon>Pirellulaceae</taxon>
        <taxon>Novipirellula</taxon>
    </lineage>
</organism>
<dbReference type="EMBL" id="SJPY01000012">
    <property type="protein sequence ID" value="TWU34127.1"/>
    <property type="molecule type" value="Genomic_DNA"/>
</dbReference>
<proteinExistence type="predicted"/>
<feature type="compositionally biased region" description="Low complexity" evidence="1">
    <location>
        <begin position="684"/>
        <end position="695"/>
    </location>
</feature>
<keyword evidence="3" id="KW-1185">Reference proteome</keyword>
<protein>
    <submittedName>
        <fullName evidence="2">Uncharacterized protein</fullName>
    </submittedName>
</protein>
<evidence type="ECO:0000313" key="2">
    <source>
        <dbReference type="EMBL" id="TWU34127.1"/>
    </source>
</evidence>
<feature type="region of interest" description="Disordered" evidence="1">
    <location>
        <begin position="667"/>
        <end position="729"/>
    </location>
</feature>
<accession>A0A5C6DE97</accession>
<dbReference type="RefSeq" id="WP_146602665.1">
    <property type="nucleotide sequence ID" value="NZ_SJPY01000012.1"/>
</dbReference>
<dbReference type="SUPFAM" id="SSF48452">
    <property type="entry name" value="TPR-like"/>
    <property type="match status" value="1"/>
</dbReference>
<reference evidence="2 3" key="1">
    <citation type="submission" date="2019-02" db="EMBL/GenBank/DDBJ databases">
        <title>Deep-cultivation of Planctomycetes and their phenomic and genomic characterization uncovers novel biology.</title>
        <authorList>
            <person name="Wiegand S."/>
            <person name="Jogler M."/>
            <person name="Boedeker C."/>
            <person name="Pinto D."/>
            <person name="Vollmers J."/>
            <person name="Rivas-Marin E."/>
            <person name="Kohn T."/>
            <person name="Peeters S.H."/>
            <person name="Heuer A."/>
            <person name="Rast P."/>
            <person name="Oberbeckmann S."/>
            <person name="Bunk B."/>
            <person name="Jeske O."/>
            <person name="Meyerdierks A."/>
            <person name="Storesund J.E."/>
            <person name="Kallscheuer N."/>
            <person name="Luecker S."/>
            <person name="Lage O.M."/>
            <person name="Pohl T."/>
            <person name="Merkel B.J."/>
            <person name="Hornburger P."/>
            <person name="Mueller R.-W."/>
            <person name="Bruemmer F."/>
            <person name="Labrenz M."/>
            <person name="Spormann A.M."/>
            <person name="Op Den Camp H."/>
            <person name="Overmann J."/>
            <person name="Amann R."/>
            <person name="Jetten M.S.M."/>
            <person name="Mascher T."/>
            <person name="Medema M.H."/>
            <person name="Devos D.P."/>
            <person name="Kaster A.-K."/>
            <person name="Ovreas L."/>
            <person name="Rohde M."/>
            <person name="Galperin M.Y."/>
            <person name="Jogler C."/>
        </authorList>
    </citation>
    <scope>NUCLEOTIDE SEQUENCE [LARGE SCALE GENOMIC DNA]</scope>
    <source>
        <strain evidence="2 3">Q31b</strain>
    </source>
</reference>
<gene>
    <name evidence="2" type="ORF">Q31b_55980</name>
</gene>
<dbReference type="Proteomes" id="UP000315471">
    <property type="component" value="Unassembled WGS sequence"/>
</dbReference>
<sequence length="729" mass="78954">MSVDQYANCPCGSGKKIKFCKCKESVGELDRVLKMVDGGQVVPALDRLSKILEEHPDAAWALAIRGRLLLDLREYRSLADNADRFIRLQPSNPLALTQRSAAEVFTGDVKAATHSMLEALTESGREVDAFVLDVSSVVAFFLAQKGVFLTARVYASLSMMATGYEGSQMSSQLLRELNGTATLNQLLKSVPKAIARPKDAEWGERYDEAATLLRSNKVLLAQSKLESLRRSYAFEPAILSGLLTCAIWRGDTAAQSKFCKKLSECESLDFAERVDYRALSSLVNPEDQDLATENYKLTVEVEKLDEIEIAMTAHNRFTSLPAEMLTQMRESEEDVAPRTGFQILDRERPESLEGLPPISEIPESIAIVPCFGRQTDRAARVEVLEVSGSDLETVTSFLQEIVGDSAEIKTEAVAPLPFLMAVQPQIAMIRFKAMPDEAEKMQHDLVQQRMPQKIASAKLGILGNASLIDTADDESKMLERSVVIRVAQQYDVIVSKGDNIMPEAYALAKLQPPPMLKLSDDDIESVANSDLNRIDASDLSDESCLYLLQRAQQISATPAIRCFAKRIIEADLPEDMKMAKMLAYQTLINAARGNSEAIAVLDEAKAFGDANGLPIANLLLSEVGLRLQAGDGQGFQNTIATLTTKYSGDPEVMAQLQQMLISYGLIRPDGTPRQAPPGAGAGGAPIPAAPGQAAAAGGGGLWTPDNPTAAPQDSAGDGGGSKLWVPGMD</sequence>
<dbReference type="InterPro" id="IPR011990">
    <property type="entry name" value="TPR-like_helical_dom_sf"/>
</dbReference>
<dbReference type="OrthoDB" id="242313at2"/>
<name>A0A5C6DE97_9BACT</name>
<dbReference type="AlphaFoldDB" id="A0A5C6DE97"/>
<evidence type="ECO:0000256" key="1">
    <source>
        <dbReference type="SAM" id="MobiDB-lite"/>
    </source>
</evidence>